<evidence type="ECO:0000256" key="7">
    <source>
        <dbReference type="ARBA" id="ARBA00023136"/>
    </source>
</evidence>
<comment type="caution">
    <text evidence="10">The sequence shown here is derived from an EMBL/GenBank/DDBJ whole genome shotgun (WGS) entry which is preliminary data.</text>
</comment>
<evidence type="ECO:0000256" key="1">
    <source>
        <dbReference type="ARBA" id="ARBA00004429"/>
    </source>
</evidence>
<evidence type="ECO:0000259" key="9">
    <source>
        <dbReference type="Pfam" id="PF04290"/>
    </source>
</evidence>
<evidence type="ECO:0000256" key="3">
    <source>
        <dbReference type="ARBA" id="ARBA00022475"/>
    </source>
</evidence>
<evidence type="ECO:0000313" key="11">
    <source>
        <dbReference type="Proteomes" id="UP000298218"/>
    </source>
</evidence>
<keyword evidence="11" id="KW-1185">Reference proteome</keyword>
<evidence type="ECO:0000256" key="8">
    <source>
        <dbReference type="ARBA" id="ARBA00038436"/>
    </source>
</evidence>
<evidence type="ECO:0000256" key="5">
    <source>
        <dbReference type="ARBA" id="ARBA00022692"/>
    </source>
</evidence>
<sequence length="186" mass="20157">MTDELMTPDQPDELEKSSRLVFVLVTTERVVASLALLVTLVLVLLQVTSRYVFQAPLSWTEETARFTLVWLAFVSAGFVMARRGHISVDLLVDKLGLKSKRVVNGFAISVVLITSVVMTWAGVQLALATVGLKSPAAGISTSLLYLAVAVGFLLIFVHGVLNTVFDLRRRGKPKLKSTDGEIGEAA</sequence>
<name>A0A4Y8KS52_9MICO</name>
<evidence type="ECO:0000313" key="10">
    <source>
        <dbReference type="EMBL" id="TFD81661.1"/>
    </source>
</evidence>
<dbReference type="PANTHER" id="PTHR35011">
    <property type="entry name" value="2,3-DIKETO-L-GULONATE TRAP TRANSPORTER SMALL PERMEASE PROTEIN YIAM"/>
    <property type="match status" value="1"/>
</dbReference>
<dbReference type="InterPro" id="IPR007387">
    <property type="entry name" value="TRAP_DctQ"/>
</dbReference>
<organism evidence="10 11">
    <name type="scientific">Cryobacterium psychrophilum</name>
    <dbReference type="NCBI Taxonomy" id="41988"/>
    <lineage>
        <taxon>Bacteria</taxon>
        <taxon>Bacillati</taxon>
        <taxon>Actinomycetota</taxon>
        <taxon>Actinomycetes</taxon>
        <taxon>Micrococcales</taxon>
        <taxon>Microbacteriaceae</taxon>
        <taxon>Cryobacterium</taxon>
    </lineage>
</organism>
<keyword evidence="2" id="KW-0813">Transport</keyword>
<dbReference type="GO" id="GO:0022857">
    <property type="term" value="F:transmembrane transporter activity"/>
    <property type="evidence" value="ECO:0007669"/>
    <property type="project" value="TreeGrafter"/>
</dbReference>
<dbReference type="EMBL" id="SOHQ01000007">
    <property type="protein sequence ID" value="TFD81661.1"/>
    <property type="molecule type" value="Genomic_DNA"/>
</dbReference>
<protein>
    <submittedName>
        <fullName evidence="10">TRAP transporter small permease</fullName>
    </submittedName>
</protein>
<keyword evidence="5" id="KW-0812">Transmembrane</keyword>
<evidence type="ECO:0000256" key="2">
    <source>
        <dbReference type="ARBA" id="ARBA00022448"/>
    </source>
</evidence>
<comment type="subcellular location">
    <subcellularLocation>
        <location evidence="1">Cell inner membrane</location>
        <topology evidence="1">Multi-pass membrane protein</topology>
    </subcellularLocation>
</comment>
<comment type="similarity">
    <text evidence="8">Belongs to the TRAP transporter small permease family.</text>
</comment>
<dbReference type="AlphaFoldDB" id="A0A4Y8KS52"/>
<gene>
    <name evidence="10" type="ORF">E3T53_01240</name>
</gene>
<dbReference type="OrthoDB" id="2085311at2"/>
<dbReference type="GO" id="GO:0005886">
    <property type="term" value="C:plasma membrane"/>
    <property type="evidence" value="ECO:0007669"/>
    <property type="project" value="UniProtKB-SubCell"/>
</dbReference>
<keyword evidence="7" id="KW-0472">Membrane</keyword>
<dbReference type="GO" id="GO:0015740">
    <property type="term" value="P:C4-dicarboxylate transport"/>
    <property type="evidence" value="ECO:0007669"/>
    <property type="project" value="TreeGrafter"/>
</dbReference>
<accession>A0A4Y8KS52</accession>
<keyword evidence="4" id="KW-0997">Cell inner membrane</keyword>
<keyword evidence="3" id="KW-1003">Cell membrane</keyword>
<dbReference type="Pfam" id="PF04290">
    <property type="entry name" value="DctQ"/>
    <property type="match status" value="1"/>
</dbReference>
<dbReference type="PANTHER" id="PTHR35011:SF2">
    <property type="entry name" value="2,3-DIKETO-L-GULONATE TRAP TRANSPORTER SMALL PERMEASE PROTEIN YIAM"/>
    <property type="match status" value="1"/>
</dbReference>
<keyword evidence="6" id="KW-1133">Transmembrane helix</keyword>
<dbReference type="RefSeq" id="WP_134172466.1">
    <property type="nucleotide sequence ID" value="NZ_SODI01000001.1"/>
</dbReference>
<dbReference type="InterPro" id="IPR055348">
    <property type="entry name" value="DctQ"/>
</dbReference>
<proteinExistence type="inferred from homology"/>
<feature type="domain" description="Tripartite ATP-independent periplasmic transporters DctQ component" evidence="9">
    <location>
        <begin position="40"/>
        <end position="168"/>
    </location>
</feature>
<evidence type="ECO:0000256" key="6">
    <source>
        <dbReference type="ARBA" id="ARBA00022989"/>
    </source>
</evidence>
<dbReference type="Proteomes" id="UP000298218">
    <property type="component" value="Unassembled WGS sequence"/>
</dbReference>
<reference evidence="10 11" key="1">
    <citation type="submission" date="2019-03" db="EMBL/GenBank/DDBJ databases">
        <title>Genomics of glacier-inhabiting Cryobacterium strains.</title>
        <authorList>
            <person name="Liu Q."/>
            <person name="Xin Y.-H."/>
        </authorList>
    </citation>
    <scope>NUCLEOTIDE SEQUENCE [LARGE SCALE GENOMIC DNA]</scope>
    <source>
        <strain evidence="10 11">CGMCC 1.4292</strain>
    </source>
</reference>
<evidence type="ECO:0000256" key="4">
    <source>
        <dbReference type="ARBA" id="ARBA00022519"/>
    </source>
</evidence>